<dbReference type="InterPro" id="IPR012577">
    <property type="entry name" value="NIPSNAP"/>
</dbReference>
<dbReference type="Proteomes" id="UP000315235">
    <property type="component" value="Unassembled WGS sequence"/>
</dbReference>
<reference evidence="2 3" key="1">
    <citation type="submission" date="2019-07" db="EMBL/GenBank/DDBJ databases">
        <title>Pseudomonas mangiferae sp. nov., isolated from bark of mango tree in Thailand.</title>
        <authorList>
            <person name="Srisuk N."/>
            <person name="Anurat P."/>
        </authorList>
    </citation>
    <scope>NUCLEOTIDE SEQUENCE [LARGE SCALE GENOMIC DNA]</scope>
    <source>
        <strain evidence="2 3">DMKU_BBB3-04</strain>
    </source>
</reference>
<dbReference type="SUPFAM" id="SSF54909">
    <property type="entry name" value="Dimeric alpha+beta barrel"/>
    <property type="match status" value="2"/>
</dbReference>
<dbReference type="Gene3D" id="3.30.70.100">
    <property type="match status" value="2"/>
</dbReference>
<dbReference type="AlphaFoldDB" id="A0A553H4C8"/>
<feature type="domain" description="NIPSNAP" evidence="1">
    <location>
        <begin position="123"/>
        <end position="224"/>
    </location>
</feature>
<dbReference type="InterPro" id="IPR011008">
    <property type="entry name" value="Dimeric_a/b-barrel"/>
</dbReference>
<name>A0A553H4C8_9PSED</name>
<dbReference type="RefSeq" id="WP_143486243.1">
    <property type="nucleotide sequence ID" value="NZ_VJOY01000001.1"/>
</dbReference>
<gene>
    <name evidence="2" type="ORF">FM069_00895</name>
</gene>
<protein>
    <recommendedName>
        <fullName evidence="1">NIPSNAP domain-containing protein</fullName>
    </recommendedName>
</protein>
<proteinExistence type="predicted"/>
<evidence type="ECO:0000259" key="1">
    <source>
        <dbReference type="Pfam" id="PF07978"/>
    </source>
</evidence>
<comment type="caution">
    <text evidence="2">The sequence shown here is derived from an EMBL/GenBank/DDBJ whole genome shotgun (WGS) entry which is preliminary data.</text>
</comment>
<evidence type="ECO:0000313" key="3">
    <source>
        <dbReference type="Proteomes" id="UP000315235"/>
    </source>
</evidence>
<feature type="domain" description="NIPSNAP" evidence="1">
    <location>
        <begin position="3"/>
        <end position="101"/>
    </location>
</feature>
<evidence type="ECO:0000313" key="2">
    <source>
        <dbReference type="EMBL" id="TRX76612.1"/>
    </source>
</evidence>
<dbReference type="OrthoDB" id="9809695at2"/>
<sequence>MQYELRYYFVEPGRMHDLDARMRDGLPPLLARHGINVVGRWHAIAGRGTPLFIYLMAWQDNAEREANWGGFYTDPDWWALRASTNAGSELVQHYDISLLSPSPAWTEYRKVQGGVNVGGLHELIVQPIANGQPKAAHDYLAQTALPVLARHGGTLLGSFNLIAGQHMPGLVTLLSWRDHAEREAGWNAYWQDPAIQQAHAAQRETLGRSLLGRADTYLLRPTPYAAVDPLLGLAR</sequence>
<organism evidence="2 3">
    <name type="scientific">Pseudomonas mangiferae</name>
    <dbReference type="NCBI Taxonomy" id="2593654"/>
    <lineage>
        <taxon>Bacteria</taxon>
        <taxon>Pseudomonadati</taxon>
        <taxon>Pseudomonadota</taxon>
        <taxon>Gammaproteobacteria</taxon>
        <taxon>Pseudomonadales</taxon>
        <taxon>Pseudomonadaceae</taxon>
        <taxon>Pseudomonas</taxon>
    </lineage>
</organism>
<accession>A0A553H4C8</accession>
<keyword evidence="3" id="KW-1185">Reference proteome</keyword>
<dbReference type="EMBL" id="VJOY01000001">
    <property type="protein sequence ID" value="TRX76612.1"/>
    <property type="molecule type" value="Genomic_DNA"/>
</dbReference>
<dbReference type="Pfam" id="PF07978">
    <property type="entry name" value="NIPSNAP"/>
    <property type="match status" value="2"/>
</dbReference>